<dbReference type="GO" id="GO:0003677">
    <property type="term" value="F:DNA binding"/>
    <property type="evidence" value="ECO:0007669"/>
    <property type="project" value="TreeGrafter"/>
</dbReference>
<evidence type="ECO:0000256" key="3">
    <source>
        <dbReference type="ARBA" id="ARBA00022679"/>
    </source>
</evidence>
<dbReference type="Proteomes" id="UP000199477">
    <property type="component" value="Unassembled WGS sequence"/>
</dbReference>
<dbReference type="Pfam" id="PF00145">
    <property type="entry name" value="DNA_methylase"/>
    <property type="match status" value="2"/>
</dbReference>
<dbReference type="Gene3D" id="3.40.50.150">
    <property type="entry name" value="Vaccinia Virus protein VP39"/>
    <property type="match status" value="1"/>
</dbReference>
<gene>
    <name evidence="7" type="ORF">SAMN02799615_00872</name>
</gene>
<evidence type="ECO:0000256" key="5">
    <source>
        <dbReference type="ARBA" id="ARBA00022747"/>
    </source>
</evidence>
<dbReference type="EMBL" id="FONH01000002">
    <property type="protein sequence ID" value="SFE37183.1"/>
    <property type="molecule type" value="Genomic_DNA"/>
</dbReference>
<keyword evidence="4" id="KW-0949">S-adenosyl-L-methionine</keyword>
<dbReference type="PANTHER" id="PTHR10629:SF52">
    <property type="entry name" value="DNA (CYTOSINE-5)-METHYLTRANSFERASE 1"/>
    <property type="match status" value="1"/>
</dbReference>
<dbReference type="EC" id="2.1.1.37" evidence="1"/>
<accession>A0A1I2A2M5</accession>
<dbReference type="GO" id="GO:0044027">
    <property type="term" value="P:negative regulation of gene expression via chromosomal CpG island methylation"/>
    <property type="evidence" value="ECO:0007669"/>
    <property type="project" value="TreeGrafter"/>
</dbReference>
<dbReference type="PANTHER" id="PTHR10629">
    <property type="entry name" value="CYTOSINE-SPECIFIC METHYLTRANSFERASE"/>
    <property type="match status" value="1"/>
</dbReference>
<evidence type="ECO:0000256" key="6">
    <source>
        <dbReference type="ARBA" id="ARBA00047422"/>
    </source>
</evidence>
<protein>
    <recommendedName>
        <fullName evidence="1">DNA (cytosine-5-)-methyltransferase</fullName>
        <ecNumber evidence="1">2.1.1.37</ecNumber>
    </recommendedName>
</protein>
<keyword evidence="8" id="KW-1185">Reference proteome</keyword>
<proteinExistence type="predicted"/>
<dbReference type="InterPro" id="IPR029063">
    <property type="entry name" value="SAM-dependent_MTases_sf"/>
</dbReference>
<dbReference type="GO" id="GO:0003886">
    <property type="term" value="F:DNA (cytosine-5-)-methyltransferase activity"/>
    <property type="evidence" value="ECO:0007669"/>
    <property type="project" value="UniProtKB-EC"/>
</dbReference>
<sequence length="686" mass="72279">MADGGKQSGFNFPRNQLVSALRPGEIVVDFFAGGGGASEALRQALGRDPDVAVNHDPQAIGMHAANHPFTQHLPADVWEVDILREVAGRPVGWFHASPDCTHFSQAKGGQPRSKATRSLSWVVLKVAGKLARAGLTPRIISLENVKQIQGWTRLVAKRDKATGRVVKLDGSVAARGERVPVRDQFLVPDKKRMGSTWRQFVAALSALGYVVEWRMLKACDYGAGTSRERLFLIARRDGSPICWPEPTHGPSRAHPFVTAADCIDWSIRGNSIFDRKRPLADATMRRIAKGIQRYVLGAAEPFIVPLTHQGERRLHGNGEPLPTITGANRGELAAVAPTMVQVGYGERPGQSPRALNLEKPLGVVVGGGIKHALASAMLVGVGGRAGQTEPRPAGEPGYTLTGKADCAVATAHLVKFRGSSAGAPVDGPSPVITSGAGAARPAGAAHALGLMTAFLEQANGGGLNGVPARARGAVEPLSAITGTGSQQQLVTANMVTLRRNCDGRTADGPIGTVCAGAEHHAVVTGHLTAFGQNAKGSGADEPMQTALGGATRFGVVECTLSPEQEESALKVAAFLMRYHGTGGQHAGLDEPLTTATTKDRLALVTVTIQGTPYVIVDICLRMLRREELFRAQGFPADYIIDRTADGTKLSNSASVKMCGNSVSPPPLAALARANLDPVREPERLAA</sequence>
<dbReference type="STRING" id="500610.SAMN02799615_00872"/>
<organism evidence="7 8">
    <name type="scientific">Dyella marensis</name>
    <dbReference type="NCBI Taxonomy" id="500610"/>
    <lineage>
        <taxon>Bacteria</taxon>
        <taxon>Pseudomonadati</taxon>
        <taxon>Pseudomonadota</taxon>
        <taxon>Gammaproteobacteria</taxon>
        <taxon>Lysobacterales</taxon>
        <taxon>Rhodanobacteraceae</taxon>
        <taxon>Dyella</taxon>
    </lineage>
</organism>
<dbReference type="InterPro" id="IPR001525">
    <property type="entry name" value="C5_MeTfrase"/>
</dbReference>
<evidence type="ECO:0000256" key="2">
    <source>
        <dbReference type="ARBA" id="ARBA00022603"/>
    </source>
</evidence>
<keyword evidence="2 7" id="KW-0489">Methyltransferase</keyword>
<dbReference type="SUPFAM" id="SSF53335">
    <property type="entry name" value="S-adenosyl-L-methionine-dependent methyltransferases"/>
    <property type="match status" value="1"/>
</dbReference>
<dbReference type="GO" id="GO:0009307">
    <property type="term" value="P:DNA restriction-modification system"/>
    <property type="evidence" value="ECO:0007669"/>
    <property type="project" value="UniProtKB-KW"/>
</dbReference>
<dbReference type="InterPro" id="IPR050390">
    <property type="entry name" value="C5-Methyltransferase"/>
</dbReference>
<dbReference type="Gene3D" id="3.90.120.10">
    <property type="entry name" value="DNA Methylase, subunit A, domain 2"/>
    <property type="match status" value="1"/>
</dbReference>
<comment type="catalytic activity">
    <reaction evidence="6">
        <text>a 2'-deoxycytidine in DNA + S-adenosyl-L-methionine = a 5-methyl-2'-deoxycytidine in DNA + S-adenosyl-L-homocysteine + H(+)</text>
        <dbReference type="Rhea" id="RHEA:13681"/>
        <dbReference type="Rhea" id="RHEA-COMP:11369"/>
        <dbReference type="Rhea" id="RHEA-COMP:11370"/>
        <dbReference type="ChEBI" id="CHEBI:15378"/>
        <dbReference type="ChEBI" id="CHEBI:57856"/>
        <dbReference type="ChEBI" id="CHEBI:59789"/>
        <dbReference type="ChEBI" id="CHEBI:85452"/>
        <dbReference type="ChEBI" id="CHEBI:85454"/>
        <dbReference type="EC" id="2.1.1.37"/>
    </reaction>
</comment>
<evidence type="ECO:0000313" key="8">
    <source>
        <dbReference type="Proteomes" id="UP000199477"/>
    </source>
</evidence>
<evidence type="ECO:0000256" key="4">
    <source>
        <dbReference type="ARBA" id="ARBA00022691"/>
    </source>
</evidence>
<keyword evidence="5" id="KW-0680">Restriction system</keyword>
<evidence type="ECO:0000256" key="1">
    <source>
        <dbReference type="ARBA" id="ARBA00011975"/>
    </source>
</evidence>
<keyword evidence="3 7" id="KW-0808">Transferase</keyword>
<dbReference type="RefSeq" id="WP_026636546.1">
    <property type="nucleotide sequence ID" value="NZ_FONH01000002.1"/>
</dbReference>
<name>A0A1I2A2M5_9GAMM</name>
<evidence type="ECO:0000313" key="7">
    <source>
        <dbReference type="EMBL" id="SFE37183.1"/>
    </source>
</evidence>
<dbReference type="GO" id="GO:0032259">
    <property type="term" value="P:methylation"/>
    <property type="evidence" value="ECO:0007669"/>
    <property type="project" value="UniProtKB-KW"/>
</dbReference>
<dbReference type="AlphaFoldDB" id="A0A1I2A2M5"/>
<reference evidence="8" key="1">
    <citation type="submission" date="2016-10" db="EMBL/GenBank/DDBJ databases">
        <authorList>
            <person name="Varghese N."/>
            <person name="Submissions S."/>
        </authorList>
    </citation>
    <scope>NUCLEOTIDE SEQUENCE [LARGE SCALE GENOMIC DNA]</scope>
    <source>
        <strain evidence="8">UNC178MFTsu3.1</strain>
    </source>
</reference>